<reference evidence="7" key="1">
    <citation type="submission" date="2016-06" db="EMBL/GenBank/DDBJ databases">
        <title>Parallel loss of symbiosis genes in relatives of nitrogen-fixing non-legume Parasponia.</title>
        <authorList>
            <person name="Van Velzen R."/>
            <person name="Holmer R."/>
            <person name="Bu F."/>
            <person name="Rutten L."/>
            <person name="Van Zeijl A."/>
            <person name="Liu W."/>
            <person name="Santuari L."/>
            <person name="Cao Q."/>
            <person name="Sharma T."/>
            <person name="Shen D."/>
            <person name="Roswanjaya Y."/>
            <person name="Wardhani T."/>
            <person name="Kalhor M.S."/>
            <person name="Jansen J."/>
            <person name="Van den Hoogen J."/>
            <person name="Gungor B."/>
            <person name="Hartog M."/>
            <person name="Hontelez J."/>
            <person name="Verver J."/>
            <person name="Yang W.-C."/>
            <person name="Schijlen E."/>
            <person name="Repin R."/>
            <person name="Schilthuizen M."/>
            <person name="Schranz E."/>
            <person name="Heidstra R."/>
            <person name="Miyata K."/>
            <person name="Fedorova E."/>
            <person name="Kohlen W."/>
            <person name="Bisseling T."/>
            <person name="Smit S."/>
            <person name="Geurts R."/>
        </authorList>
    </citation>
    <scope>NUCLEOTIDE SEQUENCE [LARGE SCALE GENOMIC DNA]</scope>
    <source>
        <strain evidence="7">cv. RG33-2</strain>
    </source>
</reference>
<sequence>MKTTYVVALFVMLLVVLLGNAEVSEAKAQVSCSALELWACADAMISSKPTPPSALCCSELKQQTPCLCQYIKDLEQIVNSTNTKNVFSTCGVQFPTC</sequence>
<dbReference type="OrthoDB" id="665742at2759"/>
<dbReference type="SUPFAM" id="SSF47699">
    <property type="entry name" value="Bifunctional inhibitor/lipid-transfer protein/seed storage 2S albumin"/>
    <property type="match status" value="1"/>
</dbReference>
<feature type="domain" description="Bifunctional inhibitor/plant lipid transfer protein/seed storage helical" evidence="5">
    <location>
        <begin position="32"/>
        <end position="97"/>
    </location>
</feature>
<dbReference type="STRING" id="63057.A0A2P5EN33"/>
<dbReference type="Gene3D" id="1.10.110.10">
    <property type="entry name" value="Plant lipid-transfer and hydrophobic proteins"/>
    <property type="match status" value="1"/>
</dbReference>
<gene>
    <name evidence="6" type="ORF">TorRG33x02_172250</name>
</gene>
<protein>
    <submittedName>
        <fullName evidence="6">Bifunctional inhibitor/plant lipid transfer protein/seed storage helical domain containing protein</fullName>
    </submittedName>
</protein>
<comment type="function">
    <text evidence="1">Plant non-specific lipid-transfer proteins transfer phospholipids as well as galactolipids across membranes. May play a role in wax or cutin deposition in the cell walls of expanding epidermal cells and certain secretory tissues.</text>
</comment>
<dbReference type="GO" id="GO:0006869">
    <property type="term" value="P:lipid transport"/>
    <property type="evidence" value="ECO:0007669"/>
    <property type="project" value="InterPro"/>
</dbReference>
<dbReference type="AlphaFoldDB" id="A0A2P5EN33"/>
<dbReference type="Proteomes" id="UP000237000">
    <property type="component" value="Unassembled WGS sequence"/>
</dbReference>
<name>A0A2P5EN33_TREOI</name>
<organism evidence="6 7">
    <name type="scientific">Trema orientale</name>
    <name type="common">Charcoal tree</name>
    <name type="synonym">Celtis orientalis</name>
    <dbReference type="NCBI Taxonomy" id="63057"/>
    <lineage>
        <taxon>Eukaryota</taxon>
        <taxon>Viridiplantae</taxon>
        <taxon>Streptophyta</taxon>
        <taxon>Embryophyta</taxon>
        <taxon>Tracheophyta</taxon>
        <taxon>Spermatophyta</taxon>
        <taxon>Magnoliopsida</taxon>
        <taxon>eudicotyledons</taxon>
        <taxon>Gunneridae</taxon>
        <taxon>Pentapetalae</taxon>
        <taxon>rosids</taxon>
        <taxon>fabids</taxon>
        <taxon>Rosales</taxon>
        <taxon>Cannabaceae</taxon>
        <taxon>Trema</taxon>
    </lineage>
</organism>
<dbReference type="GO" id="GO:0008289">
    <property type="term" value="F:lipid binding"/>
    <property type="evidence" value="ECO:0007669"/>
    <property type="project" value="UniProtKB-KW"/>
</dbReference>
<evidence type="ECO:0000313" key="7">
    <source>
        <dbReference type="Proteomes" id="UP000237000"/>
    </source>
</evidence>
<keyword evidence="2" id="KW-0813">Transport</keyword>
<dbReference type="PANTHER" id="PTHR33214:SF69">
    <property type="entry name" value="BIFUNCTIONAL INHIBITOR_LIPID-TRANSFER PROTEIN_SEED STORAGE 2S ALBUMIN SUPERFAMILY PROTEIN"/>
    <property type="match status" value="1"/>
</dbReference>
<evidence type="ECO:0000256" key="1">
    <source>
        <dbReference type="ARBA" id="ARBA00003211"/>
    </source>
</evidence>
<feature type="chain" id="PRO_5015188865" evidence="4">
    <location>
        <begin position="22"/>
        <end position="97"/>
    </location>
</feature>
<evidence type="ECO:0000259" key="5">
    <source>
        <dbReference type="SMART" id="SM00499"/>
    </source>
</evidence>
<accession>A0A2P5EN33</accession>
<keyword evidence="7" id="KW-1185">Reference proteome</keyword>
<keyword evidence="4" id="KW-0732">Signal</keyword>
<keyword evidence="3" id="KW-0446">Lipid-binding</keyword>
<dbReference type="InterPro" id="IPR016140">
    <property type="entry name" value="Bifunc_inhib/LTP/seed_store"/>
</dbReference>
<dbReference type="PANTHER" id="PTHR33214">
    <property type="entry name" value="BIFUNCTIONAL INHIBITOR/LIPID-TRANSFER PROTEIN/SEED STORAGE 2S ALBUMIN SUPERFAMILY PROTEIN"/>
    <property type="match status" value="1"/>
</dbReference>
<evidence type="ECO:0000313" key="6">
    <source>
        <dbReference type="EMBL" id="PON86978.1"/>
    </source>
</evidence>
<evidence type="ECO:0000256" key="4">
    <source>
        <dbReference type="SAM" id="SignalP"/>
    </source>
</evidence>
<proteinExistence type="predicted"/>
<dbReference type="InterPro" id="IPR036312">
    <property type="entry name" value="Bifun_inhib/LTP/seed_sf"/>
</dbReference>
<evidence type="ECO:0000256" key="3">
    <source>
        <dbReference type="ARBA" id="ARBA00023121"/>
    </source>
</evidence>
<dbReference type="InParanoid" id="A0A2P5EN33"/>
<feature type="signal peptide" evidence="4">
    <location>
        <begin position="1"/>
        <end position="21"/>
    </location>
</feature>
<dbReference type="Pfam" id="PF00234">
    <property type="entry name" value="Tryp_alpha_amyl"/>
    <property type="match status" value="1"/>
</dbReference>
<comment type="caution">
    <text evidence="6">The sequence shown here is derived from an EMBL/GenBank/DDBJ whole genome shotgun (WGS) entry which is preliminary data.</text>
</comment>
<dbReference type="SMART" id="SM00499">
    <property type="entry name" value="AAI"/>
    <property type="match status" value="1"/>
</dbReference>
<dbReference type="InterPro" id="IPR033872">
    <property type="entry name" value="nsLTP2"/>
</dbReference>
<evidence type="ECO:0000256" key="2">
    <source>
        <dbReference type="ARBA" id="ARBA00022448"/>
    </source>
</evidence>
<dbReference type="EMBL" id="JXTC01000123">
    <property type="protein sequence ID" value="PON86978.1"/>
    <property type="molecule type" value="Genomic_DNA"/>
</dbReference>